<dbReference type="RefSeq" id="WP_065067287.1">
    <property type="nucleotide sequence ID" value="NZ_JAPYYP010000003.1"/>
</dbReference>
<dbReference type="AlphaFoldDB" id="A0A9X3Z2G1"/>
<organism evidence="2 3">
    <name type="scientific">Brevibacillus thermoruber</name>
    <dbReference type="NCBI Taxonomy" id="33942"/>
    <lineage>
        <taxon>Bacteria</taxon>
        <taxon>Bacillati</taxon>
        <taxon>Bacillota</taxon>
        <taxon>Bacilli</taxon>
        <taxon>Bacillales</taxon>
        <taxon>Paenibacillaceae</taxon>
        <taxon>Brevibacillus</taxon>
    </lineage>
</organism>
<protein>
    <submittedName>
        <fullName evidence="2">Uncharacterized protein</fullName>
    </submittedName>
</protein>
<keyword evidence="1" id="KW-1133">Transmembrane helix</keyword>
<keyword evidence="1" id="KW-0812">Transmembrane</keyword>
<comment type="caution">
    <text evidence="2">The sequence shown here is derived from an EMBL/GenBank/DDBJ whole genome shotgun (WGS) entry which is preliminary data.</text>
</comment>
<reference evidence="2" key="1">
    <citation type="submission" date="2022-12" db="EMBL/GenBank/DDBJ databases">
        <title>Draft genome sequence of the thermophilic strain Brevibacillus thermoruber HT42, isolated from Los Humeros, Puebla, Mexico, with biotechnological potential.</title>
        <authorList>
            <person name="Lara Sanchez J."/>
            <person name="Solis Palacios R."/>
            <person name="Bustos Baena A.S."/>
            <person name="Ruz Baez A.E."/>
            <person name="Espinosa Luna G."/>
            <person name="Oliart Ros R.M."/>
        </authorList>
    </citation>
    <scope>NUCLEOTIDE SEQUENCE</scope>
    <source>
        <strain evidence="2">HT42</strain>
    </source>
</reference>
<keyword evidence="3" id="KW-1185">Reference proteome</keyword>
<evidence type="ECO:0000256" key="1">
    <source>
        <dbReference type="SAM" id="Phobius"/>
    </source>
</evidence>
<accession>A0A9X3Z2G1</accession>
<feature type="transmembrane region" description="Helical" evidence="1">
    <location>
        <begin position="12"/>
        <end position="29"/>
    </location>
</feature>
<feature type="transmembrane region" description="Helical" evidence="1">
    <location>
        <begin position="35"/>
        <end position="55"/>
    </location>
</feature>
<sequence length="89" mass="9511">MSDKPGNHAADVGIGIGITALLHLLLFFYPQGFLFIGVAQLIYMLPVIAVTAIAVRSRTGILQGMMLGMGITFLLNAACVGFVLFQFSH</sequence>
<feature type="transmembrane region" description="Helical" evidence="1">
    <location>
        <begin position="67"/>
        <end position="87"/>
    </location>
</feature>
<dbReference type="Proteomes" id="UP001151071">
    <property type="component" value="Unassembled WGS sequence"/>
</dbReference>
<evidence type="ECO:0000313" key="3">
    <source>
        <dbReference type="Proteomes" id="UP001151071"/>
    </source>
</evidence>
<gene>
    <name evidence="2" type="ORF">O3V59_04290</name>
</gene>
<keyword evidence="1" id="KW-0472">Membrane</keyword>
<dbReference type="EMBL" id="JAPYYP010000003">
    <property type="protein sequence ID" value="MDA5107570.1"/>
    <property type="molecule type" value="Genomic_DNA"/>
</dbReference>
<proteinExistence type="predicted"/>
<name>A0A9X3Z2G1_9BACL</name>
<evidence type="ECO:0000313" key="2">
    <source>
        <dbReference type="EMBL" id="MDA5107570.1"/>
    </source>
</evidence>